<sequence length="87" mass="9617">MPENALASMDVVEGLILQLFASEPMLTNPTNMAIDAKGRVWVCEGTNYRSFANPEISYDNKGDRILILEDTDGDGVADTQKVYYQGK</sequence>
<reference evidence="2" key="1">
    <citation type="journal article" date="2015" name="Nature">
        <title>Complex archaea that bridge the gap between prokaryotes and eukaryotes.</title>
        <authorList>
            <person name="Spang A."/>
            <person name="Saw J.H."/>
            <person name="Jorgensen S.L."/>
            <person name="Zaremba-Niedzwiedzka K."/>
            <person name="Martijn J."/>
            <person name="Lind A.E."/>
            <person name="van Eijk R."/>
            <person name="Schleper C."/>
            <person name="Guy L."/>
            <person name="Ettema T.J."/>
        </authorList>
    </citation>
    <scope>NUCLEOTIDE SEQUENCE</scope>
</reference>
<dbReference type="EMBL" id="LAZR01037169">
    <property type="protein sequence ID" value="KKL22901.1"/>
    <property type="molecule type" value="Genomic_DNA"/>
</dbReference>
<dbReference type="InterPro" id="IPR055557">
    <property type="entry name" value="DUF7133"/>
</dbReference>
<organism evidence="2">
    <name type="scientific">marine sediment metagenome</name>
    <dbReference type="NCBI Taxonomy" id="412755"/>
    <lineage>
        <taxon>unclassified sequences</taxon>
        <taxon>metagenomes</taxon>
        <taxon>ecological metagenomes</taxon>
    </lineage>
</organism>
<feature type="non-terminal residue" evidence="2">
    <location>
        <position position="87"/>
    </location>
</feature>
<dbReference type="PANTHER" id="PTHR33546">
    <property type="entry name" value="LARGE, MULTIFUNCTIONAL SECRETED PROTEIN-RELATED"/>
    <property type="match status" value="1"/>
</dbReference>
<dbReference type="PANTHER" id="PTHR33546:SF1">
    <property type="entry name" value="LARGE, MULTIFUNCTIONAL SECRETED PROTEIN"/>
    <property type="match status" value="1"/>
</dbReference>
<comment type="caution">
    <text evidence="2">The sequence shown here is derived from an EMBL/GenBank/DDBJ whole genome shotgun (WGS) entry which is preliminary data.</text>
</comment>
<name>A0A0F9DZ23_9ZZZZ</name>
<proteinExistence type="predicted"/>
<dbReference type="AlphaFoldDB" id="A0A0F9DZ23"/>
<evidence type="ECO:0000313" key="2">
    <source>
        <dbReference type="EMBL" id="KKL22901.1"/>
    </source>
</evidence>
<feature type="domain" description="DUF7133" evidence="1">
    <location>
        <begin position="2"/>
        <end position="85"/>
    </location>
</feature>
<gene>
    <name evidence="2" type="ORF">LCGC14_2430750</name>
</gene>
<accession>A0A0F9DZ23</accession>
<protein>
    <recommendedName>
        <fullName evidence="1">DUF7133 domain-containing protein</fullName>
    </recommendedName>
</protein>
<dbReference type="Pfam" id="PF23500">
    <property type="entry name" value="DUF7133"/>
    <property type="match status" value="1"/>
</dbReference>
<evidence type="ECO:0000259" key="1">
    <source>
        <dbReference type="Pfam" id="PF23500"/>
    </source>
</evidence>